<gene>
    <name evidence="2" type="ordered locus">CPS_4563</name>
</gene>
<dbReference type="KEGG" id="cps:CPS_4563"/>
<protein>
    <submittedName>
        <fullName evidence="2">Putative MSHA biogenesis protein MshP</fullName>
    </submittedName>
</protein>
<name>Q47VG1_COLP3</name>
<sequence>MKIHFFQFPKAISCFKKQRGSALLMTLFIIIVLILLGGALMRVLSTSSESIAQEVIGTRAYMAANSAMQAKLQQLFPLNSSSTCPLAPLAPSVTTHNFSASGMNIDGLHHCRAEVSCSWYATHPQTDEKFYRLTSTGECGSGTIEADSKVVVISSRSIQVEARSL</sequence>
<feature type="transmembrane region" description="Helical" evidence="1">
    <location>
        <begin position="21"/>
        <end position="41"/>
    </location>
</feature>
<reference evidence="2" key="1">
    <citation type="journal article" date="2005" name="Proc. Natl. Acad. Sci. U.S.A.">
        <title>The psychrophilic lifestyle as revealed by the genome sequence of Colwellia psychrerythraea 34H through genomic and proteomic analyses.</title>
        <authorList>
            <person name="Methe B.A."/>
            <person name="Nelson K.E."/>
            <person name="Deming J.W."/>
            <person name="Momen B."/>
            <person name="Melamud E."/>
            <person name="Zhang X."/>
            <person name="Moult J."/>
            <person name="Madupu R."/>
            <person name="Nelson W.C."/>
            <person name="Dodson R.J."/>
            <person name="Brinkac L.M."/>
            <person name="Daugherty S.C."/>
            <person name="Durkin A.S."/>
            <person name="DeBoy R.T."/>
            <person name="Kolonay J.F."/>
            <person name="Sullivan S.A."/>
            <person name="Zhou L."/>
            <person name="Davidsen T.M."/>
            <person name="Wu M."/>
            <person name="Huston A.L."/>
            <person name="Lewis M."/>
            <person name="Weaver B."/>
            <person name="Weidman J.F."/>
            <person name="Khouri H."/>
            <person name="Utterback T.R."/>
            <person name="Feldblyum T.V."/>
            <person name="Fraser C.M."/>
        </authorList>
    </citation>
    <scope>NUCLEOTIDE SEQUENCE [LARGE SCALE GENOMIC DNA]</scope>
    <source>
        <strain evidence="2">34H</strain>
    </source>
</reference>
<dbReference type="AlphaFoldDB" id="Q47VG1"/>
<proteinExistence type="predicted"/>
<evidence type="ECO:0000313" key="3">
    <source>
        <dbReference type="Proteomes" id="UP000000547"/>
    </source>
</evidence>
<keyword evidence="1" id="KW-0472">Membrane</keyword>
<dbReference type="Proteomes" id="UP000000547">
    <property type="component" value="Chromosome"/>
</dbReference>
<organism evidence="2 3">
    <name type="scientific">Colwellia psychrerythraea (strain 34H / ATCC BAA-681)</name>
    <name type="common">Vibrio psychroerythus</name>
    <dbReference type="NCBI Taxonomy" id="167879"/>
    <lineage>
        <taxon>Bacteria</taxon>
        <taxon>Pseudomonadati</taxon>
        <taxon>Pseudomonadota</taxon>
        <taxon>Gammaproteobacteria</taxon>
        <taxon>Alteromonadales</taxon>
        <taxon>Colwelliaceae</taxon>
        <taxon>Colwellia</taxon>
    </lineage>
</organism>
<evidence type="ECO:0000313" key="2">
    <source>
        <dbReference type="EMBL" id="AAZ25674.1"/>
    </source>
</evidence>
<evidence type="ECO:0000256" key="1">
    <source>
        <dbReference type="SAM" id="Phobius"/>
    </source>
</evidence>
<accession>Q47VG1</accession>
<dbReference type="EMBL" id="CP000083">
    <property type="protein sequence ID" value="AAZ25674.1"/>
    <property type="molecule type" value="Genomic_DNA"/>
</dbReference>
<keyword evidence="1" id="KW-1133">Transmembrane helix</keyword>
<keyword evidence="1" id="KW-0812">Transmembrane</keyword>
<dbReference type="STRING" id="167879.CPS_4563"/>
<dbReference type="HOGENOM" id="CLU_123901_0_0_6"/>